<comment type="caution">
    <text evidence="1">The sequence shown here is derived from an EMBL/GenBank/DDBJ whole genome shotgun (WGS) entry which is preliminary data.</text>
</comment>
<dbReference type="Proteomes" id="UP001247805">
    <property type="component" value="Unassembled WGS sequence"/>
</dbReference>
<keyword evidence="2" id="KW-1185">Reference proteome</keyword>
<dbReference type="EMBL" id="JAWDIO010000002">
    <property type="protein sequence ID" value="MDU0356357.1"/>
    <property type="molecule type" value="Genomic_DNA"/>
</dbReference>
<accession>A0ABU3T2A6</accession>
<proteinExistence type="predicted"/>
<sequence length="105" mass="12155">MSKTVLMVAFDFPPSNAASVQRTLKFFEYLNEFGWTTIILTAKPLAYPLVDENFTPALKDNQFVYRATALDVQKHLSIKGKHFNWMKTPDRWGTWIPFATRLGKK</sequence>
<dbReference type="RefSeq" id="WP_316027847.1">
    <property type="nucleotide sequence ID" value="NZ_JAWDIO010000002.1"/>
</dbReference>
<reference evidence="1 2" key="1">
    <citation type="submission" date="2023-10" db="EMBL/GenBank/DDBJ databases">
        <title>Glaciecola aquimarina strain GGW-M5 nov., isolated from a coastal seawater.</title>
        <authorList>
            <person name="Bayburt H."/>
            <person name="Kim J.M."/>
            <person name="Choi B.J."/>
            <person name="Jeon C.O."/>
        </authorList>
    </citation>
    <scope>NUCLEOTIDE SEQUENCE [LARGE SCALE GENOMIC DNA]</scope>
    <source>
        <strain evidence="1 2">KCTC 32108</strain>
    </source>
</reference>
<organism evidence="1 2">
    <name type="scientific">Paraglaciecola aquimarina</name>
    <dbReference type="NCBI Taxonomy" id="1235557"/>
    <lineage>
        <taxon>Bacteria</taxon>
        <taxon>Pseudomonadati</taxon>
        <taxon>Pseudomonadota</taxon>
        <taxon>Gammaproteobacteria</taxon>
        <taxon>Alteromonadales</taxon>
        <taxon>Alteromonadaceae</taxon>
        <taxon>Paraglaciecola</taxon>
    </lineage>
</organism>
<protein>
    <submittedName>
        <fullName evidence="1">Uncharacterized protein</fullName>
    </submittedName>
</protein>
<evidence type="ECO:0000313" key="2">
    <source>
        <dbReference type="Proteomes" id="UP001247805"/>
    </source>
</evidence>
<name>A0ABU3T2A6_9ALTE</name>
<gene>
    <name evidence="1" type="ORF">RS130_22890</name>
</gene>
<evidence type="ECO:0000313" key="1">
    <source>
        <dbReference type="EMBL" id="MDU0356357.1"/>
    </source>
</evidence>